<evidence type="ECO:0000256" key="6">
    <source>
        <dbReference type="ARBA" id="ARBA00022832"/>
    </source>
</evidence>
<dbReference type="GO" id="GO:0006633">
    <property type="term" value="P:fatty acid biosynthetic process"/>
    <property type="evidence" value="ECO:0007669"/>
    <property type="project" value="UniProtKB-KW"/>
</dbReference>
<organism evidence="12 15">
    <name type="scientific">Pediococcus damnosus</name>
    <dbReference type="NCBI Taxonomy" id="51663"/>
    <lineage>
        <taxon>Bacteria</taxon>
        <taxon>Bacillati</taxon>
        <taxon>Bacillota</taxon>
        <taxon>Bacilli</taxon>
        <taxon>Lactobacillales</taxon>
        <taxon>Lactobacillaceae</taxon>
        <taxon>Pediococcus</taxon>
    </lineage>
</organism>
<dbReference type="GO" id="GO:0005524">
    <property type="term" value="F:ATP binding"/>
    <property type="evidence" value="ECO:0007669"/>
    <property type="project" value="UniProtKB-KW"/>
</dbReference>
<feature type="domain" description="CoA carboxyltransferase C-terminal" evidence="11">
    <location>
        <begin position="1"/>
        <end position="235"/>
    </location>
</feature>
<dbReference type="NCBIfam" id="NF041504">
    <property type="entry name" value="AccA_sub"/>
    <property type="match status" value="1"/>
</dbReference>
<dbReference type="PROSITE" id="PS50989">
    <property type="entry name" value="COA_CT_CTER"/>
    <property type="match status" value="1"/>
</dbReference>
<accession>A0A0R2HDN1</accession>
<protein>
    <recommendedName>
        <fullName evidence="2">acetyl-CoA carboxytransferase</fullName>
        <ecNumber evidence="2">2.1.3.15</ecNumber>
    </recommendedName>
</protein>
<keyword evidence="14" id="KW-1185">Reference proteome</keyword>
<dbReference type="EMBL" id="CP012275">
    <property type="protein sequence ID" value="AMV62644.1"/>
    <property type="molecule type" value="Genomic_DNA"/>
</dbReference>
<keyword evidence="9" id="KW-0275">Fatty acid biosynthesis</keyword>
<comment type="catalytic activity">
    <reaction evidence="10">
        <text>N(6)-carboxybiotinyl-L-lysyl-[protein] + acetyl-CoA = N(6)-biotinyl-L-lysyl-[protein] + malonyl-CoA</text>
        <dbReference type="Rhea" id="RHEA:54728"/>
        <dbReference type="Rhea" id="RHEA-COMP:10505"/>
        <dbReference type="Rhea" id="RHEA-COMP:10506"/>
        <dbReference type="ChEBI" id="CHEBI:57288"/>
        <dbReference type="ChEBI" id="CHEBI:57384"/>
        <dbReference type="ChEBI" id="CHEBI:83144"/>
        <dbReference type="ChEBI" id="CHEBI:83145"/>
        <dbReference type="EC" id="2.1.3.15"/>
    </reaction>
</comment>
<evidence type="ECO:0000259" key="11">
    <source>
        <dbReference type="PROSITE" id="PS50989"/>
    </source>
</evidence>
<dbReference type="RefSeq" id="WP_046872011.1">
    <property type="nucleotide sequence ID" value="NZ_BAAAXI010000155.1"/>
</dbReference>
<dbReference type="PRINTS" id="PR01069">
    <property type="entry name" value="ACCCTRFRASEA"/>
</dbReference>
<evidence type="ECO:0000256" key="5">
    <source>
        <dbReference type="ARBA" id="ARBA00022741"/>
    </source>
</evidence>
<dbReference type="AlphaFoldDB" id="A0A0R2HDN1"/>
<dbReference type="EMBL" id="CP012288">
    <property type="protein sequence ID" value="AMV67474.1"/>
    <property type="molecule type" value="Genomic_DNA"/>
</dbReference>
<dbReference type="Gene3D" id="3.90.226.10">
    <property type="entry name" value="2-enoyl-CoA Hydratase, Chain A, domain 1"/>
    <property type="match status" value="1"/>
</dbReference>
<dbReference type="OrthoDB" id="9808023at2"/>
<evidence type="ECO:0000313" key="13">
    <source>
        <dbReference type="EMBL" id="AMV67474.1"/>
    </source>
</evidence>
<keyword evidence="4 12" id="KW-0808">Transferase</keyword>
<evidence type="ECO:0000256" key="3">
    <source>
        <dbReference type="ARBA" id="ARBA00022516"/>
    </source>
</evidence>
<dbReference type="InterPro" id="IPR029045">
    <property type="entry name" value="ClpP/crotonase-like_dom_sf"/>
</dbReference>
<sequence length="259" mass="28713">MPEKNLEEKINLVRSPKRLTAHQLTSQLVTDFFEIHGDRQLGDDPAVTTGIGLFHQRPITIIGINRGTNIEQRREVNGGAVRVTGYRKALRVIKAAEKFNRPVISFINMPGADASVFSEQHGQSEAIADLIAKMGQLKVINIALFLGEGHSGGALAFSNANAILMLENALFSVASPEAVQAILKNRDETRDASEFLPMTAQQLKKIGLTDSIISETPAGSLVQRIDDELMKTMKRFEKLDGEQLRQQRRVKFEKVLKLN</sequence>
<keyword evidence="3" id="KW-0444">Lipid biosynthesis</keyword>
<dbReference type="EC" id="2.1.3.15" evidence="2"/>
<dbReference type="GO" id="GO:0016743">
    <property type="term" value="F:carboxyl- or carbamoyltransferase activity"/>
    <property type="evidence" value="ECO:0007669"/>
    <property type="project" value="InterPro"/>
</dbReference>
<evidence type="ECO:0000256" key="9">
    <source>
        <dbReference type="ARBA" id="ARBA00023160"/>
    </source>
</evidence>
<keyword evidence="7" id="KW-0067">ATP-binding</keyword>
<dbReference type="Pfam" id="PF03255">
    <property type="entry name" value="ACCA"/>
    <property type="match status" value="1"/>
</dbReference>
<dbReference type="PANTHER" id="PTHR42853:SF3">
    <property type="entry name" value="ACETYL-COENZYME A CARBOXYLASE CARBOXYL TRANSFERASE SUBUNIT ALPHA, CHLOROPLASTIC"/>
    <property type="match status" value="1"/>
</dbReference>
<dbReference type="Proteomes" id="UP000076405">
    <property type="component" value="Chromosome"/>
</dbReference>
<evidence type="ECO:0000256" key="7">
    <source>
        <dbReference type="ARBA" id="ARBA00022840"/>
    </source>
</evidence>
<proteinExistence type="predicted"/>
<name>A0A0R2HDN1_9LACO</name>
<evidence type="ECO:0000256" key="2">
    <source>
        <dbReference type="ARBA" id="ARBA00011883"/>
    </source>
</evidence>
<dbReference type="InterPro" id="IPR011763">
    <property type="entry name" value="COA_CT_C"/>
</dbReference>
<keyword evidence="8" id="KW-0443">Lipid metabolism</keyword>
<reference evidence="14 15" key="1">
    <citation type="journal article" date="2016" name="PLoS ONE">
        <title>The Identification of Novel Diagnostic Marker Genes for the Detection of Beer Spoiling Pediococcus damnosus Strains Using the BlAst Diagnostic Gene findEr.</title>
        <authorList>
            <person name="Behr J."/>
            <person name="Geissler A.J."/>
            <person name="Schmid J."/>
            <person name="Zehe A."/>
            <person name="Vogel R.F."/>
        </authorList>
    </citation>
    <scope>NUCLEOTIDE SEQUENCE [LARGE SCALE GENOMIC DNA]</scope>
    <source>
        <strain evidence="12 15">TMW 2.1533</strain>
        <strain evidence="13 14">TMW 2.1535</strain>
    </source>
</reference>
<dbReference type="GO" id="GO:0003989">
    <property type="term" value="F:acetyl-CoA carboxylase activity"/>
    <property type="evidence" value="ECO:0007669"/>
    <property type="project" value="InterPro"/>
</dbReference>
<gene>
    <name evidence="12" type="ORF">ADU70_1152</name>
    <name evidence="13" type="ORF">ADU72_1547</name>
</gene>
<evidence type="ECO:0000256" key="10">
    <source>
        <dbReference type="ARBA" id="ARBA00049152"/>
    </source>
</evidence>
<evidence type="ECO:0000313" key="15">
    <source>
        <dbReference type="Proteomes" id="UP000076405"/>
    </source>
</evidence>
<dbReference type="GO" id="GO:2001295">
    <property type="term" value="P:malonyl-CoA biosynthetic process"/>
    <property type="evidence" value="ECO:0007669"/>
    <property type="project" value="UniProtKB-UniPathway"/>
</dbReference>
<keyword evidence="5" id="KW-0547">Nucleotide-binding</keyword>
<evidence type="ECO:0000256" key="8">
    <source>
        <dbReference type="ARBA" id="ARBA00023098"/>
    </source>
</evidence>
<dbReference type="SUPFAM" id="SSF52096">
    <property type="entry name" value="ClpP/crotonase"/>
    <property type="match status" value="1"/>
</dbReference>
<evidence type="ECO:0000256" key="4">
    <source>
        <dbReference type="ARBA" id="ARBA00022679"/>
    </source>
</evidence>
<evidence type="ECO:0000313" key="12">
    <source>
        <dbReference type="EMBL" id="AMV62644.1"/>
    </source>
</evidence>
<evidence type="ECO:0000256" key="1">
    <source>
        <dbReference type="ARBA" id="ARBA00004956"/>
    </source>
</evidence>
<dbReference type="PANTHER" id="PTHR42853">
    <property type="entry name" value="ACETYL-COENZYME A CARBOXYLASE CARBOXYL TRANSFERASE SUBUNIT ALPHA"/>
    <property type="match status" value="1"/>
</dbReference>
<dbReference type="InterPro" id="IPR001095">
    <property type="entry name" value="Acetyl_CoA_COase_a_su"/>
</dbReference>
<evidence type="ECO:0000313" key="14">
    <source>
        <dbReference type="Proteomes" id="UP000076244"/>
    </source>
</evidence>
<keyword evidence="6" id="KW-0276">Fatty acid metabolism</keyword>
<keyword evidence="12" id="KW-0436">Ligase</keyword>
<dbReference type="KEGG" id="pdm:ADU72_1547"/>
<comment type="pathway">
    <text evidence="1">Lipid metabolism; malonyl-CoA biosynthesis; malonyl-CoA from acetyl-CoA: step 1/1.</text>
</comment>
<dbReference type="GO" id="GO:0009317">
    <property type="term" value="C:acetyl-CoA carboxylase complex"/>
    <property type="evidence" value="ECO:0007669"/>
    <property type="project" value="InterPro"/>
</dbReference>
<dbReference type="Proteomes" id="UP000076244">
    <property type="component" value="Chromosome"/>
</dbReference>